<reference evidence="11 12" key="1">
    <citation type="submission" date="2020-06" db="EMBL/GenBank/DDBJ databases">
        <authorList>
            <person name="Li R."/>
            <person name="Bekaert M."/>
        </authorList>
    </citation>
    <scope>NUCLEOTIDE SEQUENCE [LARGE SCALE GENOMIC DNA]</scope>
    <source>
        <strain evidence="12">wild</strain>
    </source>
</reference>
<dbReference type="InterPro" id="IPR051275">
    <property type="entry name" value="Cell_adhesion_signaling"/>
</dbReference>
<dbReference type="PANTHER" id="PTHR11640">
    <property type="entry name" value="NEPHRIN"/>
    <property type="match status" value="1"/>
</dbReference>
<keyword evidence="7" id="KW-1133">Transmembrane helix</keyword>
<dbReference type="OrthoDB" id="6139589at2759"/>
<evidence type="ECO:0000256" key="4">
    <source>
        <dbReference type="ARBA" id="ARBA00023180"/>
    </source>
</evidence>
<feature type="transmembrane region" description="Helical" evidence="7">
    <location>
        <begin position="614"/>
        <end position="635"/>
    </location>
</feature>
<feature type="region of interest" description="Disordered" evidence="6">
    <location>
        <begin position="793"/>
        <end position="812"/>
    </location>
</feature>
<protein>
    <recommendedName>
        <fullName evidence="13">NCAM</fullName>
    </recommendedName>
</protein>
<dbReference type="GO" id="GO:0050839">
    <property type="term" value="F:cell adhesion molecule binding"/>
    <property type="evidence" value="ECO:0007669"/>
    <property type="project" value="TreeGrafter"/>
</dbReference>
<dbReference type="InterPro" id="IPR036116">
    <property type="entry name" value="FN3_sf"/>
</dbReference>
<evidence type="ECO:0000256" key="6">
    <source>
        <dbReference type="SAM" id="MobiDB-lite"/>
    </source>
</evidence>
<sequence length="812" mass="92381">MVIPKFRLIQVYVMFLTGLNLVTANENISTYLVIGSSVVMNCPMDKIDNNPSWSRKGDLLAFGMNIRNDTQLQYQRLRLVGQEHNQYNLMILNVTQTDEDEYCCISTYKNNSIQYCTRLKLIELKITPETVDGIDGQHVCISCSLTKDGIIGNLTWIYSGSVLKSELTEASNVTLKLSKENHEQTMRCLAYIQQFNASLEQLLTFNISYKPIVKVMVFPSAVLRENDTFELSCSYDGNPIASQIRWIIDGTVLSTGPEHKVTNISRQHSGLYRCIVNNDIGSGMDEVAINVLYAPDVNVVQFLNDSLYCNATGVPKNYTFLKWEHQSFNGHHLRYLNVESAILTIAVTDDNPLYNLDGRYWCTVSNGVPDSNDVSLQTGYIDLNWPGRPWCVESNPLRYGQKTENVTVVFHVYSYNISTYQWFKDDEQLQNSSKHQFSSNISCFQVNIFGRDVHIETKMIYLEILNVTENDFNAAYTLKVNNYNGNETCFTKLQEGSFPEKPKDFDIKPHGTGFNISWISRFNGGYPQNFILKYRYVLDANWRTVNVTNQQLSFNKTCTEFIQGLSKDKEYITYMYAENVIGKSGYTDLVSVKTNSVRNEEQENNIFNNITEKLLISLTLTLLLVVTTILCCLFARNCRKHGILSPSARNQAYTVNTNGHYEEIDGALEINIDNSLSPGNQIELREMRGAEQNLVLLQNSIQTMKETVDVAMRDIAKQALTETIIQVIKETQLEMIRGALRQVLSENSDSQLYKRRSSASSESGPDANEENQETGYLNPYQPLHINVESCEHPYTDSTLNDAPLDICSRETK</sequence>
<dbReference type="GO" id="GO:0098609">
    <property type="term" value="P:cell-cell adhesion"/>
    <property type="evidence" value="ECO:0007669"/>
    <property type="project" value="TreeGrafter"/>
</dbReference>
<dbReference type="PROSITE" id="PS50853">
    <property type="entry name" value="FN3"/>
    <property type="match status" value="1"/>
</dbReference>
<keyword evidence="4" id="KW-0325">Glycoprotein</keyword>
<evidence type="ECO:0000256" key="5">
    <source>
        <dbReference type="ARBA" id="ARBA00023319"/>
    </source>
</evidence>
<dbReference type="SMART" id="SM00409">
    <property type="entry name" value="IG"/>
    <property type="match status" value="4"/>
</dbReference>
<accession>A0A6J8BEQ4</accession>
<evidence type="ECO:0008006" key="13">
    <source>
        <dbReference type="Google" id="ProtNLM"/>
    </source>
</evidence>
<evidence type="ECO:0000259" key="10">
    <source>
        <dbReference type="PROSITE" id="PS50853"/>
    </source>
</evidence>
<feature type="chain" id="PRO_5027021065" description="NCAM" evidence="8">
    <location>
        <begin position="25"/>
        <end position="812"/>
    </location>
</feature>
<dbReference type="Proteomes" id="UP000507470">
    <property type="component" value="Unassembled WGS sequence"/>
</dbReference>
<dbReference type="EMBL" id="CACVKT020003003">
    <property type="protein sequence ID" value="CAC5381149.1"/>
    <property type="molecule type" value="Genomic_DNA"/>
</dbReference>
<keyword evidence="2 7" id="KW-0472">Membrane</keyword>
<keyword evidence="7" id="KW-0812">Transmembrane</keyword>
<dbReference type="GO" id="GO:0005911">
    <property type="term" value="C:cell-cell junction"/>
    <property type="evidence" value="ECO:0007669"/>
    <property type="project" value="TreeGrafter"/>
</dbReference>
<dbReference type="PROSITE" id="PS50835">
    <property type="entry name" value="IG_LIKE"/>
    <property type="match status" value="3"/>
</dbReference>
<dbReference type="InterPro" id="IPR036179">
    <property type="entry name" value="Ig-like_dom_sf"/>
</dbReference>
<dbReference type="AlphaFoldDB" id="A0A6J8BEQ4"/>
<feature type="domain" description="Ig-like" evidence="9">
    <location>
        <begin position="211"/>
        <end position="290"/>
    </location>
</feature>
<dbReference type="Pfam" id="PF13895">
    <property type="entry name" value="Ig_2"/>
    <property type="match status" value="1"/>
</dbReference>
<feature type="domain" description="Ig-like" evidence="9">
    <location>
        <begin position="4"/>
        <end position="114"/>
    </location>
</feature>
<dbReference type="SUPFAM" id="SSF48726">
    <property type="entry name" value="Immunoglobulin"/>
    <property type="match status" value="3"/>
</dbReference>
<keyword evidence="5" id="KW-0393">Immunoglobulin domain</keyword>
<comment type="subcellular location">
    <subcellularLocation>
        <location evidence="1">Membrane</location>
        <topology evidence="1">Single-pass type I membrane protein</topology>
    </subcellularLocation>
</comment>
<dbReference type="InterPro" id="IPR013783">
    <property type="entry name" value="Ig-like_fold"/>
</dbReference>
<keyword evidence="12" id="KW-1185">Reference proteome</keyword>
<name>A0A6J8BEQ4_MYTCO</name>
<dbReference type="InterPro" id="IPR003961">
    <property type="entry name" value="FN3_dom"/>
</dbReference>
<dbReference type="SMART" id="SM00408">
    <property type="entry name" value="IGc2"/>
    <property type="match status" value="2"/>
</dbReference>
<keyword evidence="8" id="KW-0732">Signal</keyword>
<feature type="domain" description="Ig-like" evidence="9">
    <location>
        <begin position="306"/>
        <end position="375"/>
    </location>
</feature>
<proteinExistence type="predicted"/>
<evidence type="ECO:0000256" key="8">
    <source>
        <dbReference type="SAM" id="SignalP"/>
    </source>
</evidence>
<feature type="domain" description="Fibronectin type-III" evidence="10">
    <location>
        <begin position="498"/>
        <end position="597"/>
    </location>
</feature>
<feature type="signal peptide" evidence="8">
    <location>
        <begin position="1"/>
        <end position="24"/>
    </location>
</feature>
<keyword evidence="3" id="KW-1015">Disulfide bond</keyword>
<dbReference type="PANTHER" id="PTHR11640:SF31">
    <property type="entry name" value="IRREGULAR CHIASM C-ROUGHEST PROTEIN-RELATED"/>
    <property type="match status" value="1"/>
</dbReference>
<evidence type="ECO:0000256" key="1">
    <source>
        <dbReference type="ARBA" id="ARBA00004479"/>
    </source>
</evidence>
<dbReference type="InterPro" id="IPR003598">
    <property type="entry name" value="Ig_sub2"/>
</dbReference>
<evidence type="ECO:0000259" key="9">
    <source>
        <dbReference type="PROSITE" id="PS50835"/>
    </source>
</evidence>
<dbReference type="Gene3D" id="2.60.40.10">
    <property type="entry name" value="Immunoglobulins"/>
    <property type="match status" value="4"/>
</dbReference>
<dbReference type="InterPro" id="IPR007110">
    <property type="entry name" value="Ig-like_dom"/>
</dbReference>
<dbReference type="CDD" id="cd00063">
    <property type="entry name" value="FN3"/>
    <property type="match status" value="1"/>
</dbReference>
<dbReference type="GO" id="GO:0005886">
    <property type="term" value="C:plasma membrane"/>
    <property type="evidence" value="ECO:0007669"/>
    <property type="project" value="TreeGrafter"/>
</dbReference>
<organism evidence="11 12">
    <name type="scientific">Mytilus coruscus</name>
    <name type="common">Sea mussel</name>
    <dbReference type="NCBI Taxonomy" id="42192"/>
    <lineage>
        <taxon>Eukaryota</taxon>
        <taxon>Metazoa</taxon>
        <taxon>Spiralia</taxon>
        <taxon>Lophotrochozoa</taxon>
        <taxon>Mollusca</taxon>
        <taxon>Bivalvia</taxon>
        <taxon>Autobranchia</taxon>
        <taxon>Pteriomorphia</taxon>
        <taxon>Mytilida</taxon>
        <taxon>Mytiloidea</taxon>
        <taxon>Mytilidae</taxon>
        <taxon>Mytilinae</taxon>
        <taxon>Mytilus</taxon>
    </lineage>
</organism>
<evidence type="ECO:0000256" key="7">
    <source>
        <dbReference type="SAM" id="Phobius"/>
    </source>
</evidence>
<gene>
    <name evidence="11" type="ORF">MCOR_17058</name>
</gene>
<dbReference type="InterPro" id="IPR003599">
    <property type="entry name" value="Ig_sub"/>
</dbReference>
<evidence type="ECO:0000256" key="2">
    <source>
        <dbReference type="ARBA" id="ARBA00023136"/>
    </source>
</evidence>
<dbReference type="SUPFAM" id="SSF49265">
    <property type="entry name" value="Fibronectin type III"/>
    <property type="match status" value="1"/>
</dbReference>
<evidence type="ECO:0000313" key="11">
    <source>
        <dbReference type="EMBL" id="CAC5381149.1"/>
    </source>
</evidence>
<evidence type="ECO:0000256" key="3">
    <source>
        <dbReference type="ARBA" id="ARBA00023157"/>
    </source>
</evidence>
<evidence type="ECO:0000313" key="12">
    <source>
        <dbReference type="Proteomes" id="UP000507470"/>
    </source>
</evidence>
<feature type="region of interest" description="Disordered" evidence="6">
    <location>
        <begin position="747"/>
        <end position="780"/>
    </location>
</feature>